<evidence type="ECO:0000313" key="2">
    <source>
        <dbReference type="EMBL" id="KEF36805.1"/>
    </source>
</evidence>
<evidence type="ECO:0000313" key="3">
    <source>
        <dbReference type="Proteomes" id="UP000027936"/>
    </source>
</evidence>
<gene>
    <name evidence="2" type="ORF">M670_04057</name>
</gene>
<reference evidence="2 3" key="1">
    <citation type="submission" date="2014-04" db="EMBL/GenBank/DDBJ databases">
        <title>Draft genome sequence of Bacillus azotoformans MEV2011, a (co-) denitrifying strain unable to grow in the presence of oxygen.</title>
        <authorList>
            <person name="Nielsen M."/>
            <person name="Schreiber L."/>
            <person name="Finster K."/>
            <person name="Schramm A."/>
        </authorList>
    </citation>
    <scope>NUCLEOTIDE SEQUENCE [LARGE SCALE GENOMIC DNA]</scope>
    <source>
        <strain evidence="2 3">MEV2011</strain>
    </source>
</reference>
<proteinExistence type="predicted"/>
<dbReference type="Proteomes" id="UP000027936">
    <property type="component" value="Unassembled WGS sequence"/>
</dbReference>
<dbReference type="AlphaFoldDB" id="A0A072NU84"/>
<feature type="transmembrane region" description="Helical" evidence="1">
    <location>
        <begin position="37"/>
        <end position="58"/>
    </location>
</feature>
<feature type="transmembrane region" description="Helical" evidence="1">
    <location>
        <begin position="12"/>
        <end position="31"/>
    </location>
</feature>
<sequence length="71" mass="7981">MSNKKVSKLEKWRAKYASIAVALGCLYSVVASWGENWFMTALLSAGVIICGTIAFFDLKRIFKKNTQSLFK</sequence>
<keyword evidence="1" id="KW-0472">Membrane</keyword>
<evidence type="ECO:0000256" key="1">
    <source>
        <dbReference type="SAM" id="Phobius"/>
    </source>
</evidence>
<protein>
    <recommendedName>
        <fullName evidence="4">Lipoprotein</fullName>
    </recommendedName>
</protein>
<keyword evidence="1" id="KW-1133">Transmembrane helix</keyword>
<dbReference type="OrthoDB" id="2428698at2"/>
<dbReference type="EMBL" id="JJRY01000022">
    <property type="protein sequence ID" value="KEF36805.1"/>
    <property type="molecule type" value="Genomic_DNA"/>
</dbReference>
<accession>A0A072NU84</accession>
<dbReference type="RefSeq" id="WP_051678317.1">
    <property type="nucleotide sequence ID" value="NZ_JJRY01000022.1"/>
</dbReference>
<comment type="caution">
    <text evidence="2">The sequence shown here is derived from an EMBL/GenBank/DDBJ whole genome shotgun (WGS) entry which is preliminary data.</text>
</comment>
<name>A0A072NU84_SCHAZ</name>
<keyword evidence="1" id="KW-0812">Transmembrane</keyword>
<dbReference type="PATRIC" id="fig|1348973.3.peg.3942"/>
<evidence type="ECO:0008006" key="4">
    <source>
        <dbReference type="Google" id="ProtNLM"/>
    </source>
</evidence>
<organism evidence="2 3">
    <name type="scientific">Schinkia azotoformans MEV2011</name>
    <dbReference type="NCBI Taxonomy" id="1348973"/>
    <lineage>
        <taxon>Bacteria</taxon>
        <taxon>Bacillati</taxon>
        <taxon>Bacillota</taxon>
        <taxon>Bacilli</taxon>
        <taxon>Bacillales</taxon>
        <taxon>Bacillaceae</taxon>
        <taxon>Calidifontibacillus/Schinkia group</taxon>
        <taxon>Schinkia</taxon>
    </lineage>
</organism>